<dbReference type="RefSeq" id="WP_004438663.1">
    <property type="nucleotide sequence ID" value="NZ_AFEU01000003.1"/>
</dbReference>
<dbReference type="PATRIC" id="fig|997296.3.peg.3466"/>
<comment type="caution">
    <text evidence="1">The sequence shown here is derived from an EMBL/GenBank/DDBJ whole genome shotgun (WGS) entry which is preliminary data.</text>
</comment>
<gene>
    <name evidence="1" type="ORF">PB1_16464</name>
</gene>
<organism evidence="1 2">
    <name type="scientific">Bacillus methanolicus PB1</name>
    <dbReference type="NCBI Taxonomy" id="997296"/>
    <lineage>
        <taxon>Bacteria</taxon>
        <taxon>Bacillati</taxon>
        <taxon>Bacillota</taxon>
        <taxon>Bacilli</taxon>
        <taxon>Bacillales</taxon>
        <taxon>Bacillaceae</taxon>
        <taxon>Bacillus</taxon>
    </lineage>
</organism>
<dbReference type="InterPro" id="IPR010982">
    <property type="entry name" value="Lambda_DNA-bd_dom_sf"/>
</dbReference>
<dbReference type="Proteomes" id="UP000010523">
    <property type="component" value="Unassembled WGS sequence"/>
</dbReference>
<reference evidence="1 2" key="1">
    <citation type="journal article" date="2012" name="Appl. Environ. Microbiol.">
        <title>Genome Sequence of Thermotolerant Bacillus methanolicus: Features and Regulation Related to Methylotrophy and Production of L-Lysine and L-Glutamate from Methanol.</title>
        <authorList>
            <person name="Heggeset T.M."/>
            <person name="Krog A."/>
            <person name="Balzer S."/>
            <person name="Wentzel A."/>
            <person name="Ellingsen T.E."/>
            <person name="Brautaset T."/>
        </authorList>
    </citation>
    <scope>NUCLEOTIDE SEQUENCE [LARGE SCALE GENOMIC DNA]</scope>
    <source>
        <strain evidence="1 2">PB1</strain>
    </source>
</reference>
<dbReference type="InterPro" id="IPR001387">
    <property type="entry name" value="Cro/C1-type_HTH"/>
</dbReference>
<dbReference type="AlphaFoldDB" id="I3DY47"/>
<proteinExistence type="predicted"/>
<sequence length="210" mass="24123">MANAVAKTRLYSPSAIGNILRIARERACQEERRTKRYMAEALGITVERLSRIEAGTAQVPFELAVEWCHIVEDYTALAKIKHIYGMELPPTDPRLLKSVSDQLVNFIRQASDAIEAAKKLLYISTQLRPGDQISETLEADVLNHAEEILDTKQAAECVLDSMQRNWRLCRDTLNRNWIQEAIADRVIISSVAQYENIRKEIFFEERSRKF</sequence>
<dbReference type="CDD" id="cd00093">
    <property type="entry name" value="HTH_XRE"/>
    <property type="match status" value="1"/>
</dbReference>
<dbReference type="eggNOG" id="ENOG5033Z9E">
    <property type="taxonomic scope" value="Bacteria"/>
</dbReference>
<protein>
    <submittedName>
        <fullName evidence="1">Uncharacterized protein</fullName>
    </submittedName>
</protein>
<keyword evidence="2" id="KW-1185">Reference proteome</keyword>
<name>I3DY47_BACMT</name>
<evidence type="ECO:0000313" key="1">
    <source>
        <dbReference type="EMBL" id="EIJ79168.1"/>
    </source>
</evidence>
<dbReference type="GO" id="GO:0003677">
    <property type="term" value="F:DNA binding"/>
    <property type="evidence" value="ECO:0007669"/>
    <property type="project" value="InterPro"/>
</dbReference>
<dbReference type="OrthoDB" id="2830398at2"/>
<dbReference type="EMBL" id="AFEU01000003">
    <property type="protein sequence ID" value="EIJ79168.1"/>
    <property type="molecule type" value="Genomic_DNA"/>
</dbReference>
<dbReference type="STRING" id="997296.PB1_16464"/>
<dbReference type="SUPFAM" id="SSF47413">
    <property type="entry name" value="lambda repressor-like DNA-binding domains"/>
    <property type="match status" value="1"/>
</dbReference>
<accession>I3DY47</accession>
<evidence type="ECO:0000313" key="2">
    <source>
        <dbReference type="Proteomes" id="UP000010523"/>
    </source>
</evidence>